<keyword evidence="1" id="KW-0808">Transferase</keyword>
<evidence type="ECO:0000313" key="4">
    <source>
        <dbReference type="EMBL" id="SUZ84954.1"/>
    </source>
</evidence>
<reference evidence="4" key="1">
    <citation type="submission" date="2018-05" db="EMBL/GenBank/DDBJ databases">
        <authorList>
            <person name="Lanie J.A."/>
            <person name="Ng W.-L."/>
            <person name="Kazmierczak K.M."/>
            <person name="Andrzejewski T.M."/>
            <person name="Davidsen T.M."/>
            <person name="Wayne K.J."/>
            <person name="Tettelin H."/>
            <person name="Glass J.I."/>
            <person name="Rusch D."/>
            <person name="Podicherti R."/>
            <person name="Tsui H.-C.T."/>
            <person name="Winkler M.E."/>
        </authorList>
    </citation>
    <scope>NUCLEOTIDE SEQUENCE</scope>
</reference>
<name>A0A381R133_9ZZZZ</name>
<dbReference type="PANTHER" id="PTHR10605">
    <property type="entry name" value="HEPARAN SULFATE SULFOTRANSFERASE"/>
    <property type="match status" value="1"/>
</dbReference>
<evidence type="ECO:0000256" key="1">
    <source>
        <dbReference type="ARBA" id="ARBA00022679"/>
    </source>
</evidence>
<gene>
    <name evidence="4" type="ORF">METZ01_LOCUS37808</name>
</gene>
<dbReference type="PANTHER" id="PTHR10605:SF56">
    <property type="entry name" value="BIFUNCTIONAL HEPARAN SULFATE N-DEACETYLASE_N-SULFOTRANSFERASE"/>
    <property type="match status" value="1"/>
</dbReference>
<accession>A0A381R133</accession>
<feature type="domain" description="Sulfotransferase" evidence="3">
    <location>
        <begin position="14"/>
        <end position="194"/>
    </location>
</feature>
<dbReference type="Gene3D" id="3.40.50.300">
    <property type="entry name" value="P-loop containing nucleotide triphosphate hydrolases"/>
    <property type="match status" value="1"/>
</dbReference>
<dbReference type="AlphaFoldDB" id="A0A381R133"/>
<dbReference type="InterPro" id="IPR000863">
    <property type="entry name" value="Sulfotransferase_dom"/>
</dbReference>
<keyword evidence="2" id="KW-0325">Glycoprotein</keyword>
<protein>
    <recommendedName>
        <fullName evidence="3">Sulfotransferase domain-containing protein</fullName>
    </recommendedName>
</protein>
<proteinExistence type="predicted"/>
<evidence type="ECO:0000259" key="3">
    <source>
        <dbReference type="Pfam" id="PF00685"/>
    </source>
</evidence>
<sequence>MSKTSVGDGPVVDGFLLGMPKCGTTWLANILAQNSSIDFSDPKEPNIIASHRGTFGRDASEPNLEAYGRVFSGSGFRVDGSVHTFSCPLSPSRVYAVNPKARFVVCLREPVGRAFSHWKMVRDNRADRRNGVDWSDFETAWGDQRLKDDSMWSASMGRWLEIFEIESFLLIDSERMRVKPEEVLGEITSHFGLPHYDYDYEATRGANTSRSRRGMTRLGYVFKRVVRLIPQSIRGTLARPLQKRSLNIYNLPLISKKREGASLTEEYYRMCAEEVVPDMEKFEAITGFPTQHWVDAFR</sequence>
<organism evidence="4">
    <name type="scientific">marine metagenome</name>
    <dbReference type="NCBI Taxonomy" id="408172"/>
    <lineage>
        <taxon>unclassified sequences</taxon>
        <taxon>metagenomes</taxon>
        <taxon>ecological metagenomes</taxon>
    </lineage>
</organism>
<dbReference type="GO" id="GO:0008146">
    <property type="term" value="F:sulfotransferase activity"/>
    <property type="evidence" value="ECO:0007669"/>
    <property type="project" value="InterPro"/>
</dbReference>
<dbReference type="SUPFAM" id="SSF52540">
    <property type="entry name" value="P-loop containing nucleoside triphosphate hydrolases"/>
    <property type="match status" value="1"/>
</dbReference>
<dbReference type="InterPro" id="IPR027417">
    <property type="entry name" value="P-loop_NTPase"/>
</dbReference>
<dbReference type="InterPro" id="IPR037359">
    <property type="entry name" value="NST/OST"/>
</dbReference>
<evidence type="ECO:0000256" key="2">
    <source>
        <dbReference type="ARBA" id="ARBA00023180"/>
    </source>
</evidence>
<dbReference type="EMBL" id="UINC01001614">
    <property type="protein sequence ID" value="SUZ84954.1"/>
    <property type="molecule type" value="Genomic_DNA"/>
</dbReference>
<dbReference type="Pfam" id="PF00685">
    <property type="entry name" value="Sulfotransfer_1"/>
    <property type="match status" value="1"/>
</dbReference>